<organism evidence="5 6">
    <name type="scientific">Halalkaliarchaeum desulfuricum</name>
    <dbReference type="NCBI Taxonomy" id="2055893"/>
    <lineage>
        <taxon>Archaea</taxon>
        <taxon>Methanobacteriati</taxon>
        <taxon>Methanobacteriota</taxon>
        <taxon>Stenosarchaea group</taxon>
        <taxon>Halobacteria</taxon>
        <taxon>Halobacteriales</taxon>
        <taxon>Haloferacaceae</taxon>
        <taxon>Halalkaliarchaeum</taxon>
    </lineage>
</organism>
<dbReference type="PANTHER" id="PTHR42897:SF2">
    <property type="entry name" value="PYRUVATE SYNTHASE SUBUNIT PORB"/>
    <property type="match status" value="1"/>
</dbReference>
<dbReference type="KEGG" id="hdf:AArcSl_1849"/>
<proteinExistence type="predicted"/>
<keyword evidence="6" id="KW-1185">Reference proteome</keyword>
<dbReference type="Gene3D" id="3.40.50.970">
    <property type="match status" value="2"/>
</dbReference>
<keyword evidence="5" id="KW-0670">Pyruvate</keyword>
<evidence type="ECO:0000259" key="4">
    <source>
        <dbReference type="Pfam" id="PF02775"/>
    </source>
</evidence>
<evidence type="ECO:0000256" key="3">
    <source>
        <dbReference type="SAM" id="MobiDB-lite"/>
    </source>
</evidence>
<name>A0A343TK53_9EURY</name>
<dbReference type="Proteomes" id="UP000263012">
    <property type="component" value="Chromosome"/>
</dbReference>
<dbReference type="EMBL" id="CP025066">
    <property type="protein sequence ID" value="AUX09475.1"/>
    <property type="molecule type" value="Genomic_DNA"/>
</dbReference>
<dbReference type="CDD" id="cd03376">
    <property type="entry name" value="TPP_PFOR_porB_like"/>
    <property type="match status" value="1"/>
</dbReference>
<keyword evidence="2 5" id="KW-0560">Oxidoreductase</keyword>
<dbReference type="RefSeq" id="WP_119818126.1">
    <property type="nucleotide sequence ID" value="NZ_CP025066.1"/>
</dbReference>
<evidence type="ECO:0000313" key="6">
    <source>
        <dbReference type="Proteomes" id="UP000263012"/>
    </source>
</evidence>
<evidence type="ECO:0000256" key="2">
    <source>
        <dbReference type="ARBA" id="ARBA00023002"/>
    </source>
</evidence>
<feature type="compositionally biased region" description="Polar residues" evidence="3">
    <location>
        <begin position="155"/>
        <end position="166"/>
    </location>
</feature>
<dbReference type="InterPro" id="IPR029061">
    <property type="entry name" value="THDP-binding"/>
</dbReference>
<accession>A0A343TK53</accession>
<evidence type="ECO:0000313" key="5">
    <source>
        <dbReference type="EMBL" id="AUX09475.1"/>
    </source>
</evidence>
<dbReference type="GeneID" id="37878204"/>
<dbReference type="PANTHER" id="PTHR42897">
    <property type="entry name" value="PYRUVATE SYNTHASE SUBUNIT PORB"/>
    <property type="match status" value="1"/>
</dbReference>
<feature type="domain" description="Thiamine pyrophosphate enzyme TPP-binding" evidence="4">
    <location>
        <begin position="51"/>
        <end position="222"/>
    </location>
</feature>
<gene>
    <name evidence="5" type="primary">porB3</name>
    <name evidence="5" type="ORF">AArcSl_1849</name>
</gene>
<dbReference type="AlphaFoldDB" id="A0A343TK53"/>
<feature type="region of interest" description="Disordered" evidence="3">
    <location>
        <begin position="155"/>
        <end position="178"/>
    </location>
</feature>
<evidence type="ECO:0000256" key="1">
    <source>
        <dbReference type="ARBA" id="ARBA00011595"/>
    </source>
</evidence>
<protein>
    <submittedName>
        <fullName evidence="5">Pyruvate ferredoxin oxidoreductase beta subunit</fullName>
        <ecNumber evidence="5">1.2.7.1</ecNumber>
    </submittedName>
</protein>
<dbReference type="GO" id="GO:0030976">
    <property type="term" value="F:thiamine pyrophosphate binding"/>
    <property type="evidence" value="ECO:0007669"/>
    <property type="project" value="InterPro"/>
</dbReference>
<dbReference type="SUPFAM" id="SSF52518">
    <property type="entry name" value="Thiamin diphosphate-binding fold (THDP-binding)"/>
    <property type="match status" value="1"/>
</dbReference>
<dbReference type="Pfam" id="PF02775">
    <property type="entry name" value="TPP_enzyme_C"/>
    <property type="match status" value="1"/>
</dbReference>
<dbReference type="InterPro" id="IPR051479">
    <property type="entry name" value="PorB-like"/>
</dbReference>
<sequence>MSSPPEPDAVLSYDDDLFTPGHRACAGCAPALAMRHLTEATGENTIISMATGCMEVISSPFPESSWGVSWIHDVFANAPGVASGIEAAYRAFDRKASEEFTDHDDVNFVVVAGDGATFDIGIRSLSGMMDRGHDVLYVCYDNEAYMNTGIQRSSATPLGASTSTSPPGKESLGDDTSKKDMPAIAAAHGCSYVASASIGYPQDFKQKIERGLEHDGPKYVQVQAPCMLGWEFDPAEAVTVAQLAVETGLQPLFEVVDGELVDVMRIRDRKPVREYLECQGRFDHLFETGEGEEVIEQLQEFVDERADELDLDA</sequence>
<comment type="subunit">
    <text evidence="1">Heterotetramer of one alpha, one beta, one delta and one gamma chain.</text>
</comment>
<dbReference type="InterPro" id="IPR011766">
    <property type="entry name" value="TPP_enzyme_TPP-bd"/>
</dbReference>
<dbReference type="GO" id="GO:0019164">
    <property type="term" value="F:pyruvate synthase activity"/>
    <property type="evidence" value="ECO:0007669"/>
    <property type="project" value="UniProtKB-EC"/>
</dbReference>
<dbReference type="EC" id="1.2.7.1" evidence="5"/>
<dbReference type="OrthoDB" id="296931at2157"/>
<reference evidence="6" key="1">
    <citation type="submission" date="2017-11" db="EMBL/GenBank/DDBJ databases">
        <title>Phenotypic and genomic properties of facultatively anaerobic sulfur-reducing natronoarchaea from hypersaline soda lakes.</title>
        <authorList>
            <person name="Sorokin D.Y."/>
            <person name="Kublanov I.V."/>
            <person name="Roman P."/>
            <person name="Sinninghe Damste J.S."/>
            <person name="Golyshin P.N."/>
            <person name="Rojo D."/>
            <person name="Ciordia S."/>
            <person name="Mena M.D.C."/>
            <person name="Ferrer M."/>
            <person name="Messina E."/>
            <person name="Smedile F."/>
            <person name="La Spada G."/>
            <person name="La Cono V."/>
            <person name="Yakimov M.M."/>
        </authorList>
    </citation>
    <scope>NUCLEOTIDE SEQUENCE [LARGE SCALE GENOMIC DNA]</scope>
    <source>
        <strain evidence="6">AArc-Sl</strain>
    </source>
</reference>